<evidence type="ECO:0000256" key="1">
    <source>
        <dbReference type="ARBA" id="ARBA00007953"/>
    </source>
</evidence>
<dbReference type="GO" id="GO:0031119">
    <property type="term" value="P:tRNA pseudouridine synthesis"/>
    <property type="evidence" value="ECO:0007669"/>
    <property type="project" value="UniProtKB-UniRule"/>
</dbReference>
<accession>I1YEX1</accession>
<dbReference type="PATRIC" id="fig|754477.3.peg.283"/>
<dbReference type="GO" id="GO:0003723">
    <property type="term" value="F:RNA binding"/>
    <property type="evidence" value="ECO:0007669"/>
    <property type="project" value="InterPro"/>
</dbReference>
<dbReference type="PROSITE" id="PS50984">
    <property type="entry name" value="TRUD"/>
    <property type="match status" value="1"/>
</dbReference>
<evidence type="ECO:0000256" key="4">
    <source>
        <dbReference type="HAMAP-Rule" id="MF_01082"/>
    </source>
</evidence>
<evidence type="ECO:0000259" key="5">
    <source>
        <dbReference type="PROSITE" id="PS50984"/>
    </source>
</evidence>
<evidence type="ECO:0000313" key="7">
    <source>
        <dbReference type="Proteomes" id="UP000009145"/>
    </source>
</evidence>
<dbReference type="eggNOG" id="COG0585">
    <property type="taxonomic scope" value="Bacteria"/>
</dbReference>
<sequence>MTFSALPYALGQGDRQATIRAAATDFVVEEQLPFTPDGTGSHVWLFIQKTETNTDWLAQKIARFAGVSPVAVGYAGLKDRHAVTSQWFSVNLQGKTEPDWQQMNSDTIKVQHIVRHSKKLKRGVLSGNQFRLNLTNVTGNRQAWLNSLETIAKTGVPNYFAEQRFGHQGRNLTQVDAWFHGGEAPRKRQSRSMWISAARSWLFNLVLAERIRQDNWQQALPGDVMLLDGTRASYFVCQGPDATIEQRLAKMDIHPTGPLWGAGESPVEHEAQILEQNVLADWSVWCQNLAELGLKQERRSLRLFPQNFQWQFLTENRLLIEFALPPGSYATAVLRELALITDAAGSKIAE</sequence>
<dbReference type="EC" id="5.4.99.27" evidence="4"/>
<keyword evidence="7" id="KW-1185">Reference proteome</keyword>
<dbReference type="PANTHER" id="PTHR47811">
    <property type="entry name" value="TRNA PSEUDOURIDINE SYNTHASE D"/>
    <property type="match status" value="1"/>
</dbReference>
<dbReference type="NCBIfam" id="NF002153">
    <property type="entry name" value="PRK00984.1-2"/>
    <property type="match status" value="1"/>
</dbReference>
<keyword evidence="3 4" id="KW-0413">Isomerase</keyword>
<dbReference type="Proteomes" id="UP000009145">
    <property type="component" value="Chromosome"/>
</dbReference>
<dbReference type="InterPro" id="IPR050170">
    <property type="entry name" value="TruD_pseudoU_synthase"/>
</dbReference>
<organism evidence="6 7">
    <name type="scientific">Methylophaga frappieri (strain ATCC BAA-2434 / DSM 25690 / JAM7)</name>
    <dbReference type="NCBI Taxonomy" id="754477"/>
    <lineage>
        <taxon>Bacteria</taxon>
        <taxon>Pseudomonadati</taxon>
        <taxon>Pseudomonadota</taxon>
        <taxon>Gammaproteobacteria</taxon>
        <taxon>Thiotrichales</taxon>
        <taxon>Piscirickettsiaceae</taxon>
        <taxon>Methylophaga</taxon>
    </lineage>
</organism>
<dbReference type="PROSITE" id="PS01268">
    <property type="entry name" value="UPF0024"/>
    <property type="match status" value="1"/>
</dbReference>
<dbReference type="InterPro" id="IPR020103">
    <property type="entry name" value="PsdUridine_synth_cat_dom_sf"/>
</dbReference>
<evidence type="ECO:0000313" key="6">
    <source>
        <dbReference type="EMBL" id="AFJ01464.1"/>
    </source>
</evidence>
<dbReference type="GO" id="GO:0005829">
    <property type="term" value="C:cytosol"/>
    <property type="evidence" value="ECO:0007669"/>
    <property type="project" value="TreeGrafter"/>
</dbReference>
<dbReference type="AlphaFoldDB" id="I1YEX1"/>
<feature type="domain" description="TRUD" evidence="5">
    <location>
        <begin position="155"/>
        <end position="303"/>
    </location>
</feature>
<comment type="similarity">
    <text evidence="1 4">Belongs to the pseudouridine synthase TruD family.</text>
</comment>
<dbReference type="Gene3D" id="3.30.2340.10">
    <property type="entry name" value="TruD, insertion domain"/>
    <property type="match status" value="1"/>
</dbReference>
<dbReference type="RefSeq" id="WP_014702914.1">
    <property type="nucleotide sequence ID" value="NC_017856.1"/>
</dbReference>
<evidence type="ECO:0000256" key="2">
    <source>
        <dbReference type="ARBA" id="ARBA00022694"/>
    </source>
</evidence>
<dbReference type="Pfam" id="PF01142">
    <property type="entry name" value="TruD"/>
    <property type="match status" value="2"/>
</dbReference>
<dbReference type="HOGENOM" id="CLU_005281_4_0_6"/>
<dbReference type="SUPFAM" id="SSF55120">
    <property type="entry name" value="Pseudouridine synthase"/>
    <property type="match status" value="1"/>
</dbReference>
<comment type="catalytic activity">
    <reaction evidence="4">
        <text>uridine(13) in tRNA = pseudouridine(13) in tRNA</text>
        <dbReference type="Rhea" id="RHEA:42540"/>
        <dbReference type="Rhea" id="RHEA-COMP:10105"/>
        <dbReference type="Rhea" id="RHEA-COMP:10106"/>
        <dbReference type="ChEBI" id="CHEBI:65314"/>
        <dbReference type="ChEBI" id="CHEBI:65315"/>
        <dbReference type="EC" id="5.4.99.27"/>
    </reaction>
</comment>
<dbReference type="EMBL" id="CP003380">
    <property type="protein sequence ID" value="AFJ01464.1"/>
    <property type="molecule type" value="Genomic_DNA"/>
</dbReference>
<dbReference type="OrthoDB" id="1550679at2"/>
<dbReference type="InterPro" id="IPR001656">
    <property type="entry name" value="PsdUridine_synth_TruD"/>
</dbReference>
<dbReference type="InterPro" id="IPR020119">
    <property type="entry name" value="PsdUridine_synth_TruD_CS"/>
</dbReference>
<dbReference type="Gene3D" id="3.30.2350.20">
    <property type="entry name" value="TruD, catalytic domain"/>
    <property type="match status" value="1"/>
</dbReference>
<proteinExistence type="inferred from homology"/>
<protein>
    <recommendedName>
        <fullName evidence="4">tRNA pseudouridine synthase D</fullName>
        <ecNumber evidence="4">5.4.99.27</ecNumber>
    </recommendedName>
    <alternativeName>
        <fullName evidence="4">tRNA pseudouridine(13) synthase</fullName>
    </alternativeName>
    <alternativeName>
        <fullName evidence="4">tRNA pseudouridylate synthase D</fullName>
    </alternativeName>
    <alternativeName>
        <fullName evidence="4">tRNA-uridine isomerase D</fullName>
    </alternativeName>
</protein>
<dbReference type="InterPro" id="IPR011760">
    <property type="entry name" value="PsdUridine_synth_TruD_insert"/>
</dbReference>
<dbReference type="STRING" id="754477.Q7C_285"/>
<keyword evidence="2 4" id="KW-0819">tRNA processing</keyword>
<dbReference type="InterPro" id="IPR042214">
    <property type="entry name" value="TruD_catalytic"/>
</dbReference>
<reference evidence="6 7" key="1">
    <citation type="journal article" date="2012" name="J. Bacteriol.">
        <title>Complete genome sequences of Methylophaga sp. strain JAM1 and Methylophaga sp. strain JAM7.</title>
        <authorList>
            <person name="Villeneuve C."/>
            <person name="Martineau C."/>
            <person name="Mauffrey F."/>
            <person name="Villemur R."/>
        </authorList>
    </citation>
    <scope>NUCLEOTIDE SEQUENCE [LARGE SCALE GENOMIC DNA]</scope>
    <source>
        <strain evidence="6 7">JAM7</strain>
    </source>
</reference>
<dbReference type="CDD" id="cd02575">
    <property type="entry name" value="PseudoU_synth_EcTruD"/>
    <property type="match status" value="1"/>
</dbReference>
<gene>
    <name evidence="4" type="primary">truD</name>
    <name evidence="6" type="ordered locus">Q7C_285</name>
</gene>
<dbReference type="GO" id="GO:0160150">
    <property type="term" value="F:tRNA pseudouridine(13) synthase activity"/>
    <property type="evidence" value="ECO:0007669"/>
    <property type="project" value="UniProtKB-EC"/>
</dbReference>
<dbReference type="KEGG" id="mec:Q7C_285"/>
<comment type="function">
    <text evidence="4">Responsible for synthesis of pseudouridine from uracil-13 in transfer RNAs.</text>
</comment>
<dbReference type="PANTHER" id="PTHR47811:SF1">
    <property type="entry name" value="TRNA PSEUDOURIDINE SYNTHASE D"/>
    <property type="match status" value="1"/>
</dbReference>
<dbReference type="InterPro" id="IPR043165">
    <property type="entry name" value="TruD_insert_sf"/>
</dbReference>
<feature type="active site" description="Nucleophile" evidence="4">
    <location>
        <position position="79"/>
    </location>
</feature>
<evidence type="ECO:0000256" key="3">
    <source>
        <dbReference type="ARBA" id="ARBA00023235"/>
    </source>
</evidence>
<name>I1YEX1_METFJ</name>
<dbReference type="HAMAP" id="MF_01082">
    <property type="entry name" value="TruD"/>
    <property type="match status" value="1"/>
</dbReference>